<dbReference type="EMBL" id="CM023476">
    <property type="protein sequence ID" value="KAH7941392.1"/>
    <property type="molecule type" value="Genomic_DNA"/>
</dbReference>
<protein>
    <submittedName>
        <fullName evidence="1">Uncharacterized protein</fullName>
    </submittedName>
</protein>
<keyword evidence="2" id="KW-1185">Reference proteome</keyword>
<organism evidence="1 2">
    <name type="scientific">Dermacentor silvarum</name>
    <name type="common">Tick</name>
    <dbReference type="NCBI Taxonomy" id="543639"/>
    <lineage>
        <taxon>Eukaryota</taxon>
        <taxon>Metazoa</taxon>
        <taxon>Ecdysozoa</taxon>
        <taxon>Arthropoda</taxon>
        <taxon>Chelicerata</taxon>
        <taxon>Arachnida</taxon>
        <taxon>Acari</taxon>
        <taxon>Parasitiformes</taxon>
        <taxon>Ixodida</taxon>
        <taxon>Ixodoidea</taxon>
        <taxon>Ixodidae</taxon>
        <taxon>Rhipicephalinae</taxon>
        <taxon>Dermacentor</taxon>
    </lineage>
</organism>
<evidence type="ECO:0000313" key="2">
    <source>
        <dbReference type="Proteomes" id="UP000821865"/>
    </source>
</evidence>
<sequence>MSSSLLLDLDRDRERDAFLDLFGLAGFDVLVRDLDPDSPLGFVLCSLCSEGHSSSSSSESPELSHLGPGGGCVAYQTSCVEQAELIHSMLQKESWVLGLRAKFKNMRKKVEHPSEEMQTVKWKAHHTGTKVPPSNAPNKKLCRLFDCSHLVVHGETVHSISLHNEWLNKNPHCRDEEMLRPRLLATAQDWHERLKSMTLAEALLLYPFLATEVSLLVEFETLFKRAAADCIQDGCSKMGTVILNRGSSDEVATFSEVATDEPVLAVLEFVAARCKEQLDTIFTTVSAMVLTFMRK</sequence>
<proteinExistence type="predicted"/>
<name>A0ACB8CFD2_DERSI</name>
<dbReference type="Proteomes" id="UP000821865">
    <property type="component" value="Chromosome 7"/>
</dbReference>
<gene>
    <name evidence="1" type="ORF">HPB49_012936</name>
</gene>
<evidence type="ECO:0000313" key="1">
    <source>
        <dbReference type="EMBL" id="KAH7941392.1"/>
    </source>
</evidence>
<reference evidence="1" key="1">
    <citation type="submission" date="2020-05" db="EMBL/GenBank/DDBJ databases">
        <title>Large-scale comparative analyses of tick genomes elucidate their genetic diversity and vector capacities.</title>
        <authorList>
            <person name="Jia N."/>
            <person name="Wang J."/>
            <person name="Shi W."/>
            <person name="Du L."/>
            <person name="Sun Y."/>
            <person name="Zhan W."/>
            <person name="Jiang J."/>
            <person name="Wang Q."/>
            <person name="Zhang B."/>
            <person name="Ji P."/>
            <person name="Sakyi L.B."/>
            <person name="Cui X."/>
            <person name="Yuan T."/>
            <person name="Jiang B."/>
            <person name="Yang W."/>
            <person name="Lam T.T.-Y."/>
            <person name="Chang Q."/>
            <person name="Ding S."/>
            <person name="Wang X."/>
            <person name="Zhu J."/>
            <person name="Ruan X."/>
            <person name="Zhao L."/>
            <person name="Wei J."/>
            <person name="Que T."/>
            <person name="Du C."/>
            <person name="Cheng J."/>
            <person name="Dai P."/>
            <person name="Han X."/>
            <person name="Huang E."/>
            <person name="Gao Y."/>
            <person name="Liu J."/>
            <person name="Shao H."/>
            <person name="Ye R."/>
            <person name="Li L."/>
            <person name="Wei W."/>
            <person name="Wang X."/>
            <person name="Wang C."/>
            <person name="Yang T."/>
            <person name="Huo Q."/>
            <person name="Li W."/>
            <person name="Guo W."/>
            <person name="Chen H."/>
            <person name="Zhou L."/>
            <person name="Ni X."/>
            <person name="Tian J."/>
            <person name="Zhou Y."/>
            <person name="Sheng Y."/>
            <person name="Liu T."/>
            <person name="Pan Y."/>
            <person name="Xia L."/>
            <person name="Li J."/>
            <person name="Zhao F."/>
            <person name="Cao W."/>
        </authorList>
    </citation>
    <scope>NUCLEOTIDE SEQUENCE</scope>
    <source>
        <strain evidence="1">Dsil-2018</strain>
    </source>
</reference>
<accession>A0ACB8CFD2</accession>
<comment type="caution">
    <text evidence="1">The sequence shown here is derived from an EMBL/GenBank/DDBJ whole genome shotgun (WGS) entry which is preliminary data.</text>
</comment>